<dbReference type="EMBL" id="CP033912">
    <property type="protein sequence ID" value="AZA94902.1"/>
    <property type="molecule type" value="Genomic_DNA"/>
</dbReference>
<dbReference type="Proteomes" id="UP000281741">
    <property type="component" value="Chromosome"/>
</dbReference>
<dbReference type="InterPro" id="IPR010982">
    <property type="entry name" value="Lambda_DNA-bd_dom_sf"/>
</dbReference>
<evidence type="ECO:0000313" key="1">
    <source>
        <dbReference type="EMBL" id="AZA94902.1"/>
    </source>
</evidence>
<dbReference type="SUPFAM" id="SSF47413">
    <property type="entry name" value="lambda repressor-like DNA-binding domains"/>
    <property type="match status" value="1"/>
</dbReference>
<keyword evidence="2" id="KW-1185">Reference proteome</keyword>
<reference evidence="1 2" key="1">
    <citation type="submission" date="2018-11" db="EMBL/GenBank/DDBJ databases">
        <title>Proposal to divide the Flavobacteriaceae and reorganize its genera based on Amino Acid Identity values calculated from whole genome sequences.</title>
        <authorList>
            <person name="Nicholson A.C."/>
            <person name="Gulvik C.A."/>
            <person name="Whitney A.M."/>
            <person name="Humrighouse B.W."/>
            <person name="Bell M."/>
            <person name="Holmes B."/>
            <person name="Steigerwalt A.G."/>
            <person name="Villarma A."/>
            <person name="Sheth M."/>
            <person name="Batra D."/>
            <person name="Pryor J."/>
            <person name="Bernardet J.-F."/>
            <person name="Hugo C."/>
            <person name="Kampfer P."/>
            <person name="Newman J."/>
            <person name="McQuiston J.R."/>
        </authorList>
    </citation>
    <scope>NUCLEOTIDE SEQUENCE [LARGE SCALE GENOMIC DNA]</scope>
    <source>
        <strain evidence="1 2">H5143</strain>
    </source>
</reference>
<dbReference type="InterPro" id="IPR001387">
    <property type="entry name" value="Cro/C1-type_HTH"/>
</dbReference>
<dbReference type="CDD" id="cd00093">
    <property type="entry name" value="HTH_XRE"/>
    <property type="match status" value="1"/>
</dbReference>
<dbReference type="Gene3D" id="1.10.260.40">
    <property type="entry name" value="lambda repressor-like DNA-binding domains"/>
    <property type="match status" value="1"/>
</dbReference>
<protein>
    <submittedName>
        <fullName evidence="1">XRE family transcriptional regulator</fullName>
    </submittedName>
</protein>
<gene>
    <name evidence="1" type="ORF">EG353_04690</name>
</gene>
<accession>A0ABM7B8G5</accession>
<organism evidence="1 2">
    <name type="scientific">Chryseobacterium shandongense</name>
    <dbReference type="NCBI Taxonomy" id="1493872"/>
    <lineage>
        <taxon>Bacteria</taxon>
        <taxon>Pseudomonadati</taxon>
        <taxon>Bacteroidota</taxon>
        <taxon>Flavobacteriia</taxon>
        <taxon>Flavobacteriales</taxon>
        <taxon>Weeksellaceae</taxon>
        <taxon>Chryseobacterium group</taxon>
        <taxon>Chryseobacterium</taxon>
    </lineage>
</organism>
<sequence>MFYLITKKTNMKIYEKIREYSKSKGETMKEIADAYGVTPQSIQLYFSGKNAMPLNFLVWYIEKHPDLDLYALFNKNLQSIVSEPKPSYSKKSKKQDVIDRIVEILEKEL</sequence>
<proteinExistence type="predicted"/>
<evidence type="ECO:0000313" key="2">
    <source>
        <dbReference type="Proteomes" id="UP000281741"/>
    </source>
</evidence>
<name>A0ABM7B8G5_9FLAO</name>